<organism evidence="1 2">
    <name type="scientific">Glomus cerebriforme</name>
    <dbReference type="NCBI Taxonomy" id="658196"/>
    <lineage>
        <taxon>Eukaryota</taxon>
        <taxon>Fungi</taxon>
        <taxon>Fungi incertae sedis</taxon>
        <taxon>Mucoromycota</taxon>
        <taxon>Glomeromycotina</taxon>
        <taxon>Glomeromycetes</taxon>
        <taxon>Glomerales</taxon>
        <taxon>Glomeraceae</taxon>
        <taxon>Glomus</taxon>
    </lineage>
</organism>
<dbReference type="AlphaFoldDB" id="A0A397SGW0"/>
<dbReference type="OrthoDB" id="2425401at2759"/>
<dbReference type="InterPro" id="IPR011009">
    <property type="entry name" value="Kinase-like_dom_sf"/>
</dbReference>
<dbReference type="Gene3D" id="3.30.200.20">
    <property type="entry name" value="Phosphorylase Kinase, domain 1"/>
    <property type="match status" value="1"/>
</dbReference>
<dbReference type="SUPFAM" id="SSF56112">
    <property type="entry name" value="Protein kinase-like (PK-like)"/>
    <property type="match status" value="1"/>
</dbReference>
<proteinExistence type="predicted"/>
<feature type="non-terminal residue" evidence="1">
    <location>
        <position position="78"/>
    </location>
</feature>
<name>A0A397SGW0_9GLOM</name>
<reference evidence="1 2" key="1">
    <citation type="submission" date="2018-06" db="EMBL/GenBank/DDBJ databases">
        <title>Comparative genomics reveals the genomic features of Rhizophagus irregularis, R. cerebriforme, R. diaphanum and Gigaspora rosea, and their symbiotic lifestyle signature.</title>
        <authorList>
            <person name="Morin E."/>
            <person name="San Clemente H."/>
            <person name="Chen E.C.H."/>
            <person name="De La Providencia I."/>
            <person name="Hainaut M."/>
            <person name="Kuo A."/>
            <person name="Kohler A."/>
            <person name="Murat C."/>
            <person name="Tang N."/>
            <person name="Roy S."/>
            <person name="Loubradou J."/>
            <person name="Henrissat B."/>
            <person name="Grigoriev I.V."/>
            <person name="Corradi N."/>
            <person name="Roux C."/>
            <person name="Martin F.M."/>
        </authorList>
    </citation>
    <scope>NUCLEOTIDE SEQUENCE [LARGE SCALE GENOMIC DNA]</scope>
    <source>
        <strain evidence="1 2">DAOM 227022</strain>
    </source>
</reference>
<dbReference type="EMBL" id="QKYT01000531">
    <property type="protein sequence ID" value="RIA83946.1"/>
    <property type="molecule type" value="Genomic_DNA"/>
</dbReference>
<dbReference type="Proteomes" id="UP000265703">
    <property type="component" value="Unassembled WGS sequence"/>
</dbReference>
<gene>
    <name evidence="1" type="ORF">C1645_785230</name>
</gene>
<sequence>MIGWIPYSHFTNVEQIAKGGFGTIYRATWSIKTVIIKKYENSQGINKYFLNEVNIFINYIFLHTFYYDGPIFKIFKFN</sequence>
<protein>
    <recommendedName>
        <fullName evidence="3">Protein kinase domain-containing protein</fullName>
    </recommendedName>
</protein>
<comment type="caution">
    <text evidence="1">The sequence shown here is derived from an EMBL/GenBank/DDBJ whole genome shotgun (WGS) entry which is preliminary data.</text>
</comment>
<keyword evidence="2" id="KW-1185">Reference proteome</keyword>
<evidence type="ECO:0000313" key="1">
    <source>
        <dbReference type="EMBL" id="RIA83946.1"/>
    </source>
</evidence>
<evidence type="ECO:0008006" key="3">
    <source>
        <dbReference type="Google" id="ProtNLM"/>
    </source>
</evidence>
<evidence type="ECO:0000313" key="2">
    <source>
        <dbReference type="Proteomes" id="UP000265703"/>
    </source>
</evidence>
<accession>A0A397SGW0</accession>